<keyword evidence="2 5" id="KW-0689">Ribosomal protein</keyword>
<dbReference type="PANTHER" id="PTHR13691">
    <property type="entry name" value="RIBOSOMAL PROTEIN L2"/>
    <property type="match status" value="1"/>
</dbReference>
<evidence type="ECO:0000256" key="5">
    <source>
        <dbReference type="HAMAP-Rule" id="MF_01320"/>
    </source>
</evidence>
<dbReference type="NCBIfam" id="TIGR01171">
    <property type="entry name" value="rplB_bact"/>
    <property type="match status" value="1"/>
</dbReference>
<comment type="caution">
    <text evidence="9">The sequence shown here is derived from an EMBL/GenBank/DDBJ whole genome shotgun (WGS) entry which is preliminary data.</text>
</comment>
<protein>
    <recommendedName>
        <fullName evidence="4 5">Large ribosomal subunit protein uL2</fullName>
    </recommendedName>
</protein>
<dbReference type="FunFam" id="2.40.50.140:FF:000003">
    <property type="entry name" value="50S ribosomal protein L2"/>
    <property type="match status" value="1"/>
</dbReference>
<dbReference type="Pfam" id="PF00181">
    <property type="entry name" value="Ribosomal_L2_N"/>
    <property type="match status" value="1"/>
</dbReference>
<keyword evidence="3 5" id="KW-0687">Ribonucleoprotein</keyword>
<dbReference type="SUPFAM" id="SSF50104">
    <property type="entry name" value="Translation proteins SH3-like domain"/>
    <property type="match status" value="1"/>
</dbReference>
<comment type="subunit">
    <text evidence="5">Part of the 50S ribosomal subunit. Forms a bridge to the 30S subunit in the 70S ribosome.</text>
</comment>
<dbReference type="InterPro" id="IPR014726">
    <property type="entry name" value="Ribosomal_uL2_dom3"/>
</dbReference>
<dbReference type="FunFam" id="4.10.950.10:FF:000001">
    <property type="entry name" value="50S ribosomal protein L2"/>
    <property type="match status" value="1"/>
</dbReference>
<feature type="domain" description="Large ribosomal subunit protein uL2 RNA-binding" evidence="8">
    <location>
        <begin position="43"/>
        <end position="119"/>
    </location>
</feature>
<dbReference type="SMART" id="SM01382">
    <property type="entry name" value="Ribosomal_L2_C"/>
    <property type="match status" value="1"/>
</dbReference>
<dbReference type="Pfam" id="PF03947">
    <property type="entry name" value="Ribosomal_L2_C"/>
    <property type="match status" value="1"/>
</dbReference>
<dbReference type="InterPro" id="IPR014722">
    <property type="entry name" value="Rib_uL2_dom2"/>
</dbReference>
<evidence type="ECO:0000256" key="1">
    <source>
        <dbReference type="ARBA" id="ARBA00005636"/>
    </source>
</evidence>
<dbReference type="PIRSF" id="PIRSF002158">
    <property type="entry name" value="Ribosomal_L2"/>
    <property type="match status" value="1"/>
</dbReference>
<dbReference type="GO" id="GO:0016740">
    <property type="term" value="F:transferase activity"/>
    <property type="evidence" value="ECO:0007669"/>
    <property type="project" value="InterPro"/>
</dbReference>
<dbReference type="Gene3D" id="4.10.950.10">
    <property type="entry name" value="Ribosomal protein L2, domain 3"/>
    <property type="match status" value="1"/>
</dbReference>
<dbReference type="InterPro" id="IPR008991">
    <property type="entry name" value="Translation_prot_SH3-like_sf"/>
</dbReference>
<evidence type="ECO:0000256" key="2">
    <source>
        <dbReference type="ARBA" id="ARBA00022980"/>
    </source>
</evidence>
<proteinExistence type="inferred from homology"/>
<dbReference type="InterPro" id="IPR022669">
    <property type="entry name" value="Ribosomal_uL2_C"/>
</dbReference>
<dbReference type="Gene3D" id="2.30.30.30">
    <property type="match status" value="1"/>
</dbReference>
<name>A0A2H0YPR8_9BACT</name>
<dbReference type="Gene3D" id="2.40.50.140">
    <property type="entry name" value="Nucleic acid-binding proteins"/>
    <property type="match status" value="1"/>
</dbReference>
<dbReference type="GO" id="GO:0015934">
    <property type="term" value="C:large ribosomal subunit"/>
    <property type="evidence" value="ECO:0007669"/>
    <property type="project" value="InterPro"/>
</dbReference>
<evidence type="ECO:0000256" key="6">
    <source>
        <dbReference type="SAM" id="MobiDB-lite"/>
    </source>
</evidence>
<accession>A0A2H0YPR8</accession>
<dbReference type="InterPro" id="IPR005880">
    <property type="entry name" value="Ribosomal_uL2_bac/org-type"/>
</dbReference>
<dbReference type="GO" id="GO:0002181">
    <property type="term" value="P:cytoplasmic translation"/>
    <property type="evidence" value="ECO:0007669"/>
    <property type="project" value="TreeGrafter"/>
</dbReference>
<organism evidence="9 10">
    <name type="scientific">Candidatus Kerfeldbacteria bacterium CG08_land_8_20_14_0_20_43_14</name>
    <dbReference type="NCBI Taxonomy" id="2014246"/>
    <lineage>
        <taxon>Bacteria</taxon>
        <taxon>Candidatus Kerfeldiibacteriota</taxon>
    </lineage>
</organism>
<evidence type="ECO:0000259" key="7">
    <source>
        <dbReference type="SMART" id="SM01382"/>
    </source>
</evidence>
<dbReference type="GO" id="GO:0003735">
    <property type="term" value="F:structural constituent of ribosome"/>
    <property type="evidence" value="ECO:0007669"/>
    <property type="project" value="InterPro"/>
</dbReference>
<dbReference type="SMART" id="SM01383">
    <property type="entry name" value="Ribosomal_L2"/>
    <property type="match status" value="1"/>
</dbReference>
<dbReference type="InterPro" id="IPR012340">
    <property type="entry name" value="NA-bd_OB-fold"/>
</dbReference>
<dbReference type="InterPro" id="IPR022666">
    <property type="entry name" value="Ribosomal_uL2_RNA-bd_dom"/>
</dbReference>
<evidence type="ECO:0000313" key="10">
    <source>
        <dbReference type="Proteomes" id="UP000236845"/>
    </source>
</evidence>
<dbReference type="InterPro" id="IPR002171">
    <property type="entry name" value="Ribosomal_uL2"/>
</dbReference>
<evidence type="ECO:0000259" key="8">
    <source>
        <dbReference type="SMART" id="SM01383"/>
    </source>
</evidence>
<gene>
    <name evidence="5" type="primary">rplB</name>
    <name evidence="9" type="ORF">COT26_03130</name>
</gene>
<dbReference type="Proteomes" id="UP000236845">
    <property type="component" value="Unassembled WGS sequence"/>
</dbReference>
<sequence length="279" mass="30802">MAVKLFKPTTPGRRFASVSNWKNEVSKSEPEKSLLVSKNRKAGRNNQGKITMRHRGGGAKRKIRIIDFLQNKLNVPAKVISIEYDPNRTGYIALLQYPDGEKRYIIASADLKPGMEVINSDHRVEITPSNRMPLKDIPIGMQIHNLELVPGHGAIAVRSAGSWATVMAVEGNMAQVKMSSGEIRSIPSLAKASLGQVSNLDHRNVRLGKAGRHRHQGFRPTVRGKAMNPVDHPHGGGEGNQPIGMKHPKTPWGKPALGVLTRKKGKHSNRFILKSRKLK</sequence>
<feature type="domain" description="Large ribosomal subunit protein uL2 C-terminal" evidence="7">
    <location>
        <begin position="126"/>
        <end position="255"/>
    </location>
</feature>
<evidence type="ECO:0000313" key="9">
    <source>
        <dbReference type="EMBL" id="PIS40487.1"/>
    </source>
</evidence>
<feature type="region of interest" description="Disordered" evidence="6">
    <location>
        <begin position="222"/>
        <end position="250"/>
    </location>
</feature>
<dbReference type="SUPFAM" id="SSF50249">
    <property type="entry name" value="Nucleic acid-binding proteins"/>
    <property type="match status" value="1"/>
</dbReference>
<reference evidence="10" key="1">
    <citation type="submission" date="2017-09" db="EMBL/GenBank/DDBJ databases">
        <title>Depth-based differentiation of microbial function through sediment-hosted aquifers and enrichment of novel symbionts in the deep terrestrial subsurface.</title>
        <authorList>
            <person name="Probst A.J."/>
            <person name="Ladd B."/>
            <person name="Jarett J.K."/>
            <person name="Geller-Mcgrath D.E."/>
            <person name="Sieber C.M.K."/>
            <person name="Emerson J.B."/>
            <person name="Anantharaman K."/>
            <person name="Thomas B.C."/>
            <person name="Malmstrom R."/>
            <person name="Stieglmeier M."/>
            <person name="Klingl A."/>
            <person name="Woyke T."/>
            <person name="Ryan C.M."/>
            <person name="Banfield J.F."/>
        </authorList>
    </citation>
    <scope>NUCLEOTIDE SEQUENCE [LARGE SCALE GENOMIC DNA]</scope>
</reference>
<dbReference type="AlphaFoldDB" id="A0A2H0YPR8"/>
<evidence type="ECO:0000256" key="3">
    <source>
        <dbReference type="ARBA" id="ARBA00023274"/>
    </source>
</evidence>
<dbReference type="PANTHER" id="PTHR13691:SF5">
    <property type="entry name" value="LARGE RIBOSOMAL SUBUNIT PROTEIN UL2M"/>
    <property type="match status" value="1"/>
</dbReference>
<keyword evidence="5" id="KW-0694">RNA-binding</keyword>
<keyword evidence="5" id="KW-0699">rRNA-binding</keyword>
<comment type="similarity">
    <text evidence="1 5">Belongs to the universal ribosomal protein uL2 family.</text>
</comment>
<evidence type="ECO:0000256" key="4">
    <source>
        <dbReference type="ARBA" id="ARBA00035242"/>
    </source>
</evidence>
<dbReference type="GO" id="GO:0019843">
    <property type="term" value="F:rRNA binding"/>
    <property type="evidence" value="ECO:0007669"/>
    <property type="project" value="UniProtKB-UniRule"/>
</dbReference>
<comment type="function">
    <text evidence="5">One of the primary rRNA binding proteins. Required for association of the 30S and 50S subunits to form the 70S ribosome, for tRNA binding and peptide bond formation. It has been suggested to have peptidyltransferase activity; this is somewhat controversial. Makes several contacts with the 16S rRNA in the 70S ribosome.</text>
</comment>
<dbReference type="HAMAP" id="MF_01320_B">
    <property type="entry name" value="Ribosomal_uL2_B"/>
    <property type="match status" value="1"/>
</dbReference>
<dbReference type="EMBL" id="PEXW01000067">
    <property type="protein sequence ID" value="PIS40487.1"/>
    <property type="molecule type" value="Genomic_DNA"/>
</dbReference>